<gene>
    <name evidence="1" type="ORF">FA95DRAFT_1256201</name>
</gene>
<reference evidence="1" key="2">
    <citation type="journal article" date="2022" name="New Phytol.">
        <title>Evolutionary transition to the ectomycorrhizal habit in the genomes of a hyperdiverse lineage of mushroom-forming fungi.</title>
        <authorList>
            <person name="Looney B."/>
            <person name="Miyauchi S."/>
            <person name="Morin E."/>
            <person name="Drula E."/>
            <person name="Courty P.E."/>
            <person name="Kohler A."/>
            <person name="Kuo A."/>
            <person name="LaButti K."/>
            <person name="Pangilinan J."/>
            <person name="Lipzen A."/>
            <person name="Riley R."/>
            <person name="Andreopoulos W."/>
            <person name="He G."/>
            <person name="Johnson J."/>
            <person name="Nolan M."/>
            <person name="Tritt A."/>
            <person name="Barry K.W."/>
            <person name="Grigoriev I.V."/>
            <person name="Nagy L.G."/>
            <person name="Hibbett D."/>
            <person name="Henrissat B."/>
            <person name="Matheny P.B."/>
            <person name="Labbe J."/>
            <person name="Martin F.M."/>
        </authorList>
    </citation>
    <scope>NUCLEOTIDE SEQUENCE</scope>
    <source>
        <strain evidence="1">FP105234-sp</strain>
    </source>
</reference>
<organism evidence="1 2">
    <name type="scientific">Auriscalpium vulgare</name>
    <dbReference type="NCBI Taxonomy" id="40419"/>
    <lineage>
        <taxon>Eukaryota</taxon>
        <taxon>Fungi</taxon>
        <taxon>Dikarya</taxon>
        <taxon>Basidiomycota</taxon>
        <taxon>Agaricomycotina</taxon>
        <taxon>Agaricomycetes</taxon>
        <taxon>Russulales</taxon>
        <taxon>Auriscalpiaceae</taxon>
        <taxon>Auriscalpium</taxon>
    </lineage>
</organism>
<evidence type="ECO:0000313" key="2">
    <source>
        <dbReference type="Proteomes" id="UP000814033"/>
    </source>
</evidence>
<evidence type="ECO:0000313" key="1">
    <source>
        <dbReference type="EMBL" id="KAI0052690.1"/>
    </source>
</evidence>
<dbReference type="EMBL" id="MU275844">
    <property type="protein sequence ID" value="KAI0052690.1"/>
    <property type="molecule type" value="Genomic_DNA"/>
</dbReference>
<protein>
    <submittedName>
        <fullName evidence="1">Uncharacterized protein</fullName>
    </submittedName>
</protein>
<proteinExistence type="predicted"/>
<comment type="caution">
    <text evidence="1">The sequence shown here is derived from an EMBL/GenBank/DDBJ whole genome shotgun (WGS) entry which is preliminary data.</text>
</comment>
<sequence length="160" mass="15839">MQISGSKHGLRLPPHCPPPPCSCRARGAFRIAPAPKVIAYGILRPATRPSYGIYAAASGNSSCRTSSAWLCSSSKGPCAFCFCASKSALDAGDAALAAVAPGADSSCSALLASSCAAAGEVVDSPPTELTVFLSAGSSCGGGRICSSLLNFGCSACAKTS</sequence>
<name>A0ACB8S9Y2_9AGAM</name>
<keyword evidence="2" id="KW-1185">Reference proteome</keyword>
<accession>A0ACB8S9Y2</accession>
<reference evidence="1" key="1">
    <citation type="submission" date="2021-02" db="EMBL/GenBank/DDBJ databases">
        <authorList>
            <consortium name="DOE Joint Genome Institute"/>
            <person name="Ahrendt S."/>
            <person name="Looney B.P."/>
            <person name="Miyauchi S."/>
            <person name="Morin E."/>
            <person name="Drula E."/>
            <person name="Courty P.E."/>
            <person name="Chicoki N."/>
            <person name="Fauchery L."/>
            <person name="Kohler A."/>
            <person name="Kuo A."/>
            <person name="Labutti K."/>
            <person name="Pangilinan J."/>
            <person name="Lipzen A."/>
            <person name="Riley R."/>
            <person name="Andreopoulos W."/>
            <person name="He G."/>
            <person name="Johnson J."/>
            <person name="Barry K.W."/>
            <person name="Grigoriev I.V."/>
            <person name="Nagy L."/>
            <person name="Hibbett D."/>
            <person name="Henrissat B."/>
            <person name="Matheny P.B."/>
            <person name="Labbe J."/>
            <person name="Martin F."/>
        </authorList>
    </citation>
    <scope>NUCLEOTIDE SEQUENCE</scope>
    <source>
        <strain evidence="1">FP105234-sp</strain>
    </source>
</reference>
<dbReference type="Proteomes" id="UP000814033">
    <property type="component" value="Unassembled WGS sequence"/>
</dbReference>